<dbReference type="RefSeq" id="XP_018245725.1">
    <property type="nucleotide sequence ID" value="XM_018400163.1"/>
</dbReference>
<dbReference type="KEGG" id="fox:FOXG_19881"/>
<proteinExistence type="predicted"/>
<dbReference type="Proteomes" id="UP000009097">
    <property type="component" value="Unassembled WGS sequence"/>
</dbReference>
<name>A0A0J9V9B0_FUSO4</name>
<reference evidence="1" key="2">
    <citation type="journal article" date="2010" name="Nature">
        <title>Comparative genomics reveals mobile pathogenicity chromosomes in Fusarium.</title>
        <authorList>
            <person name="Ma L.J."/>
            <person name="van der Does H.C."/>
            <person name="Borkovich K.A."/>
            <person name="Coleman J.J."/>
            <person name="Daboussi M.J."/>
            <person name="Di Pietro A."/>
            <person name="Dufresne M."/>
            <person name="Freitag M."/>
            <person name="Grabherr M."/>
            <person name="Henrissat B."/>
            <person name="Houterman P.M."/>
            <person name="Kang S."/>
            <person name="Shim W.B."/>
            <person name="Woloshuk C."/>
            <person name="Xie X."/>
            <person name="Xu J.R."/>
            <person name="Antoniw J."/>
            <person name="Baker S.E."/>
            <person name="Bluhm B.H."/>
            <person name="Breakspear A."/>
            <person name="Brown D.W."/>
            <person name="Butchko R.A."/>
            <person name="Chapman S."/>
            <person name="Coulson R."/>
            <person name="Coutinho P.M."/>
            <person name="Danchin E.G."/>
            <person name="Diener A."/>
            <person name="Gale L.R."/>
            <person name="Gardiner D.M."/>
            <person name="Goff S."/>
            <person name="Hammond-Kosack K.E."/>
            <person name="Hilburn K."/>
            <person name="Hua-Van A."/>
            <person name="Jonkers W."/>
            <person name="Kazan K."/>
            <person name="Kodira C.D."/>
            <person name="Koehrsen M."/>
            <person name="Kumar L."/>
            <person name="Lee Y.H."/>
            <person name="Li L."/>
            <person name="Manners J.M."/>
            <person name="Miranda-Saavedra D."/>
            <person name="Mukherjee M."/>
            <person name="Park G."/>
            <person name="Park J."/>
            <person name="Park S.Y."/>
            <person name="Proctor R.H."/>
            <person name="Regev A."/>
            <person name="Ruiz-Roldan M.C."/>
            <person name="Sain D."/>
            <person name="Sakthikumar S."/>
            <person name="Sykes S."/>
            <person name="Schwartz D.C."/>
            <person name="Turgeon B.G."/>
            <person name="Wapinski I."/>
            <person name="Yoder O."/>
            <person name="Young S."/>
            <person name="Zeng Q."/>
            <person name="Zhou S."/>
            <person name="Galagan J."/>
            <person name="Cuomo C.A."/>
            <person name="Kistler H.C."/>
            <person name="Rep M."/>
        </authorList>
    </citation>
    <scope>NUCLEOTIDE SEQUENCE [LARGE SCALE GENOMIC DNA]</scope>
    <source>
        <strain evidence="1">4287</strain>
    </source>
</reference>
<evidence type="ECO:0000313" key="2">
    <source>
        <dbReference type="Proteomes" id="UP000009097"/>
    </source>
</evidence>
<dbReference type="EMBL" id="DS231705">
    <property type="protein sequence ID" value="KNB07680.1"/>
    <property type="molecule type" value="Genomic_DNA"/>
</dbReference>
<evidence type="ECO:0000313" key="1">
    <source>
        <dbReference type="EMBL" id="KNB07680.1"/>
    </source>
</evidence>
<sequence>MLIVSGNSGDPTLVHLGLAQQDMANWEGSAYTFSHDIANQHRVYERKFFLSYVKDTSDNVYSIKTSQSHHSI</sequence>
<dbReference type="AlphaFoldDB" id="A0A0J9V9B0"/>
<accession>A0A0J9V9B0</accession>
<dbReference type="VEuPathDB" id="FungiDB:FOXG_19881"/>
<reference evidence="1" key="1">
    <citation type="submission" date="2007-04" db="EMBL/GenBank/DDBJ databases">
        <authorList>
            <consortium name="The Broad Institute Genome Sequencing Platform"/>
            <person name="Birren B."/>
            <person name="Lander E."/>
            <person name="Galagan J."/>
            <person name="Nusbaum C."/>
            <person name="Devon K."/>
            <person name="Ma L.-J."/>
            <person name="Jaffe D."/>
            <person name="Butler J."/>
            <person name="Alvarez P."/>
            <person name="Gnerre S."/>
            <person name="Grabherr M."/>
            <person name="Kleber M."/>
            <person name="Mauceli E."/>
            <person name="Brockman W."/>
            <person name="MacCallum I.A."/>
            <person name="Young S."/>
            <person name="LaButti K."/>
            <person name="DeCaprio D."/>
            <person name="Crawford M."/>
            <person name="Koehrsen M."/>
            <person name="Engels R."/>
            <person name="Montgomery P."/>
            <person name="Pearson M."/>
            <person name="Howarth C."/>
            <person name="Larson L."/>
            <person name="White J."/>
            <person name="O'Leary S."/>
            <person name="Kodira C."/>
            <person name="Zeng Q."/>
            <person name="Yandava C."/>
            <person name="Alvarado L."/>
            <person name="Kistler C."/>
            <person name="Shim W.-B."/>
            <person name="Kang S."/>
            <person name="Woloshuk C."/>
        </authorList>
    </citation>
    <scope>NUCLEOTIDE SEQUENCE</scope>
    <source>
        <strain evidence="1">4287</strain>
    </source>
</reference>
<organism evidence="1 2">
    <name type="scientific">Fusarium oxysporum f. sp. lycopersici (strain 4287 / CBS 123668 / FGSC 9935 / NRRL 34936)</name>
    <name type="common">Fusarium vascular wilt of tomato</name>
    <dbReference type="NCBI Taxonomy" id="426428"/>
    <lineage>
        <taxon>Eukaryota</taxon>
        <taxon>Fungi</taxon>
        <taxon>Dikarya</taxon>
        <taxon>Ascomycota</taxon>
        <taxon>Pezizomycotina</taxon>
        <taxon>Sordariomycetes</taxon>
        <taxon>Hypocreomycetidae</taxon>
        <taxon>Hypocreales</taxon>
        <taxon>Nectriaceae</taxon>
        <taxon>Fusarium</taxon>
        <taxon>Fusarium oxysporum species complex</taxon>
    </lineage>
</organism>
<dbReference type="GeneID" id="28960587"/>
<protein>
    <submittedName>
        <fullName evidence="1">Uncharacterized protein</fullName>
    </submittedName>
</protein>
<gene>
    <name evidence="1" type="ORF">FOXG_19881</name>
</gene>